<evidence type="ECO:0000313" key="7">
    <source>
        <dbReference type="Proteomes" id="UP000552683"/>
    </source>
</evidence>
<evidence type="ECO:0000256" key="1">
    <source>
        <dbReference type="ARBA" id="ARBA00004141"/>
    </source>
</evidence>
<evidence type="ECO:0000256" key="3">
    <source>
        <dbReference type="ARBA" id="ARBA00022989"/>
    </source>
</evidence>
<keyword evidence="7" id="KW-1185">Reference proteome</keyword>
<evidence type="ECO:0000256" key="5">
    <source>
        <dbReference type="SAM" id="Phobius"/>
    </source>
</evidence>
<comment type="caution">
    <text evidence="6">The sequence shown here is derived from an EMBL/GenBank/DDBJ whole genome shotgun (WGS) entry which is preliminary data.</text>
</comment>
<dbReference type="EMBL" id="JACLZK010000001">
    <property type="protein sequence ID" value="MBC2881843.1"/>
    <property type="molecule type" value="Genomic_DNA"/>
</dbReference>
<keyword evidence="2 5" id="KW-0812">Transmembrane</keyword>
<comment type="subcellular location">
    <subcellularLocation>
        <location evidence="1">Membrane</location>
        <topology evidence="1">Multi-pass membrane protein</topology>
    </subcellularLocation>
</comment>
<feature type="transmembrane region" description="Helical" evidence="5">
    <location>
        <begin position="69"/>
        <end position="94"/>
    </location>
</feature>
<evidence type="ECO:0000256" key="4">
    <source>
        <dbReference type="ARBA" id="ARBA00023136"/>
    </source>
</evidence>
<name>A0A842J8G9_9BACT</name>
<dbReference type="Pfam" id="PF02674">
    <property type="entry name" value="Colicin_V"/>
    <property type="match status" value="1"/>
</dbReference>
<evidence type="ECO:0000313" key="6">
    <source>
        <dbReference type="EMBL" id="MBC2881843.1"/>
    </source>
</evidence>
<dbReference type="PANTHER" id="PTHR36926">
    <property type="entry name" value="COLICIN V PRODUCTION PROTEIN"/>
    <property type="match status" value="1"/>
</dbReference>
<dbReference type="AlphaFoldDB" id="A0A842J8G9"/>
<proteinExistence type="predicted"/>
<feature type="transmembrane region" description="Helical" evidence="5">
    <location>
        <begin position="106"/>
        <end position="127"/>
    </location>
</feature>
<dbReference type="GO" id="GO:0016020">
    <property type="term" value="C:membrane"/>
    <property type="evidence" value="ECO:0007669"/>
    <property type="project" value="UniProtKB-SubCell"/>
</dbReference>
<keyword evidence="4 5" id="KW-0472">Membrane</keyword>
<sequence>MDFVTLFDVVVVSLVLILGIKGVISGLIKEIFGLIGLIGGIVVASRFGARVGTLISDNIYKIEGDSVLFFAGFLATLIVFWVLCLGIGAFLSKLVGLSGLGFLDKLGGFIIGSAKIFLVFAVLIVTISNIQVLNNKIEPYFRGSKLYPILLDTGKWIMNVDVKGIASGVGNIETPFDASMQEQRPNLEINSTIKEYK</sequence>
<dbReference type="InterPro" id="IPR003825">
    <property type="entry name" value="Colicin-V_CvpA"/>
</dbReference>
<dbReference type="GO" id="GO:0009403">
    <property type="term" value="P:toxin biosynthetic process"/>
    <property type="evidence" value="ECO:0007669"/>
    <property type="project" value="InterPro"/>
</dbReference>
<dbReference type="Proteomes" id="UP000552683">
    <property type="component" value="Unassembled WGS sequence"/>
</dbReference>
<dbReference type="RefSeq" id="WP_185897556.1">
    <property type="nucleotide sequence ID" value="NZ_JACLZK010000001.1"/>
</dbReference>
<feature type="transmembrane region" description="Helical" evidence="5">
    <location>
        <begin position="6"/>
        <end position="24"/>
    </location>
</feature>
<gene>
    <name evidence="6" type="ORF">H7R39_00865</name>
</gene>
<dbReference type="InterPro" id="IPR052719">
    <property type="entry name" value="CvpA-like"/>
</dbReference>
<evidence type="ECO:0000256" key="2">
    <source>
        <dbReference type="ARBA" id="ARBA00022692"/>
    </source>
</evidence>
<organism evidence="6 7">
    <name type="scientific">Campylobacter massiliensis</name>
    <dbReference type="NCBI Taxonomy" id="2762557"/>
    <lineage>
        <taxon>Bacteria</taxon>
        <taxon>Pseudomonadati</taxon>
        <taxon>Campylobacterota</taxon>
        <taxon>Epsilonproteobacteria</taxon>
        <taxon>Campylobacterales</taxon>
        <taxon>Campylobacteraceae</taxon>
        <taxon>Campylobacter</taxon>
    </lineage>
</organism>
<protein>
    <submittedName>
        <fullName evidence="6">CvpA family protein</fullName>
    </submittedName>
</protein>
<dbReference type="PANTHER" id="PTHR36926:SF1">
    <property type="entry name" value="COLICIN V PRODUCTION PROTEIN"/>
    <property type="match status" value="1"/>
</dbReference>
<accession>A0A842J8G9</accession>
<keyword evidence="3 5" id="KW-1133">Transmembrane helix</keyword>
<reference evidence="6 7" key="1">
    <citation type="submission" date="2020-08" db="EMBL/GenBank/DDBJ databases">
        <title>Complete genome and description of Campylobacter massiliensis Marseille-Q3452 sp. nov.</title>
        <authorList>
            <person name="Antezack A."/>
        </authorList>
    </citation>
    <scope>NUCLEOTIDE SEQUENCE [LARGE SCALE GENOMIC DNA]</scope>
    <source>
        <strain evidence="6 7">Marseille-Q3452</strain>
    </source>
</reference>
<feature type="transmembrane region" description="Helical" evidence="5">
    <location>
        <begin position="31"/>
        <end position="49"/>
    </location>
</feature>